<reference evidence="6 7" key="1">
    <citation type="journal article" date="2021" name="Front. Microbiol.">
        <title>Aerobic Denitrification and Heterotrophic Sulfur Oxidation in the Genus Halomonas Revealed by Six Novel Species Characterizations and Genome-Based Analysis.</title>
        <authorList>
            <person name="Wang L."/>
            <person name="Shao Z."/>
        </authorList>
    </citation>
    <scope>NUCLEOTIDE SEQUENCE [LARGE SCALE GENOMIC DNA]</scope>
    <source>
        <strain evidence="6 7">MCCC 1A11058</strain>
    </source>
</reference>
<keyword evidence="7" id="KW-1185">Reference proteome</keyword>
<protein>
    <submittedName>
        <fullName evidence="6">Recombinase family protein</fullName>
    </submittedName>
</protein>
<dbReference type="InterPro" id="IPR006119">
    <property type="entry name" value="Resolv_N"/>
</dbReference>
<evidence type="ECO:0000313" key="7">
    <source>
        <dbReference type="Proteomes" id="UP001320272"/>
    </source>
</evidence>
<keyword evidence="2" id="KW-0238">DNA-binding</keyword>
<evidence type="ECO:0000256" key="2">
    <source>
        <dbReference type="ARBA" id="ARBA00023125"/>
    </source>
</evidence>
<dbReference type="PANTHER" id="PTHR30461:SF2">
    <property type="entry name" value="SERINE RECOMBINASE PINE-RELATED"/>
    <property type="match status" value="1"/>
</dbReference>
<dbReference type="InterPro" id="IPR050639">
    <property type="entry name" value="SSR_resolvase"/>
</dbReference>
<dbReference type="RefSeq" id="WP_234253043.1">
    <property type="nucleotide sequence ID" value="NZ_JABFTV010000002.1"/>
</dbReference>
<dbReference type="CDD" id="cd03768">
    <property type="entry name" value="SR_ResInv"/>
    <property type="match status" value="1"/>
</dbReference>
<feature type="active site" description="O-(5'-phospho-DNA)-serine intermediate" evidence="4">
    <location>
        <position position="11"/>
    </location>
</feature>
<dbReference type="PROSITE" id="PS00397">
    <property type="entry name" value="RECOMBINASES_1"/>
    <property type="match status" value="1"/>
</dbReference>
<evidence type="ECO:0000313" key="6">
    <source>
        <dbReference type="EMBL" id="MCE8023469.1"/>
    </source>
</evidence>
<dbReference type="Gene3D" id="3.40.50.1390">
    <property type="entry name" value="Resolvase, N-terminal catalytic domain"/>
    <property type="match status" value="1"/>
</dbReference>
<dbReference type="PANTHER" id="PTHR30461">
    <property type="entry name" value="DNA-INVERTASE FROM LAMBDOID PROPHAGE"/>
    <property type="match status" value="1"/>
</dbReference>
<keyword evidence="1" id="KW-0229">DNA integration</keyword>
<dbReference type="Proteomes" id="UP001320272">
    <property type="component" value="Unassembled WGS sequence"/>
</dbReference>
<dbReference type="InterPro" id="IPR006118">
    <property type="entry name" value="Recombinase_CS"/>
</dbReference>
<organism evidence="6 7">
    <name type="scientific">Billgrantia aerodenitrificans</name>
    <dbReference type="NCBI Taxonomy" id="2733483"/>
    <lineage>
        <taxon>Bacteria</taxon>
        <taxon>Pseudomonadati</taxon>
        <taxon>Pseudomonadota</taxon>
        <taxon>Gammaproteobacteria</taxon>
        <taxon>Oceanospirillales</taxon>
        <taxon>Halomonadaceae</taxon>
        <taxon>Billgrantia</taxon>
    </lineage>
</organism>
<dbReference type="InterPro" id="IPR036162">
    <property type="entry name" value="Resolvase-like_N_sf"/>
</dbReference>
<dbReference type="PROSITE" id="PS51736">
    <property type="entry name" value="RECOMBINASES_3"/>
    <property type="match status" value="1"/>
</dbReference>
<dbReference type="SMART" id="SM00857">
    <property type="entry name" value="Resolvase"/>
    <property type="match status" value="1"/>
</dbReference>
<gene>
    <name evidence="6" type="ORF">HOP59_04920</name>
</gene>
<dbReference type="EMBL" id="JABFTV010000002">
    <property type="protein sequence ID" value="MCE8023469.1"/>
    <property type="molecule type" value="Genomic_DNA"/>
</dbReference>
<dbReference type="PROSITE" id="PS00398">
    <property type="entry name" value="RECOMBINASES_2"/>
    <property type="match status" value="1"/>
</dbReference>
<feature type="domain" description="Resolvase/invertase-type recombinase catalytic" evidence="5">
    <location>
        <begin position="3"/>
        <end position="140"/>
    </location>
</feature>
<evidence type="ECO:0000259" key="5">
    <source>
        <dbReference type="PROSITE" id="PS51736"/>
    </source>
</evidence>
<sequence length="189" mass="20818">MTTTIAYVRVSTDDQTTSAQRHAIESRFKVDRWFSDEATSGAIKAKDRTGFGQLLSYVREGDTVVVYAIDRMGRNTIDVLETVEALQGKGVAVVSIREGFDLSTPMGKAMLTMLAAMAELERSNIKERQLAGLERARAEGKNLGREKVIDDEAVTQWRQENSASIKATADHFGISTASVKRACRTRSPT</sequence>
<accession>A0ABS9AP10</accession>
<name>A0ABS9AP10_9GAMM</name>
<evidence type="ECO:0000256" key="4">
    <source>
        <dbReference type="PROSITE-ProRule" id="PRU10137"/>
    </source>
</evidence>
<evidence type="ECO:0000256" key="3">
    <source>
        <dbReference type="ARBA" id="ARBA00023172"/>
    </source>
</evidence>
<evidence type="ECO:0000256" key="1">
    <source>
        <dbReference type="ARBA" id="ARBA00022908"/>
    </source>
</evidence>
<comment type="caution">
    <text evidence="6">The sequence shown here is derived from an EMBL/GenBank/DDBJ whole genome shotgun (WGS) entry which is preliminary data.</text>
</comment>
<dbReference type="Pfam" id="PF00239">
    <property type="entry name" value="Resolvase"/>
    <property type="match status" value="1"/>
</dbReference>
<proteinExistence type="predicted"/>
<keyword evidence="3" id="KW-0233">DNA recombination</keyword>
<dbReference type="SUPFAM" id="SSF53041">
    <property type="entry name" value="Resolvase-like"/>
    <property type="match status" value="1"/>
</dbReference>